<evidence type="ECO:0000313" key="2">
    <source>
        <dbReference type="Proteomes" id="UP000250369"/>
    </source>
</evidence>
<organism evidence="1 2">
    <name type="scientific">Paenibacillus contaminans</name>
    <dbReference type="NCBI Taxonomy" id="450362"/>
    <lineage>
        <taxon>Bacteria</taxon>
        <taxon>Bacillati</taxon>
        <taxon>Bacillota</taxon>
        <taxon>Bacilli</taxon>
        <taxon>Bacillales</taxon>
        <taxon>Paenibacillaceae</taxon>
        <taxon>Paenibacillus</taxon>
    </lineage>
</organism>
<gene>
    <name evidence="1" type="ORF">DQG23_31775</name>
</gene>
<dbReference type="AlphaFoldDB" id="A0A329M3Z9"/>
<proteinExistence type="predicted"/>
<protein>
    <submittedName>
        <fullName evidence="1">Aminoglycoside phosphotransferase</fullName>
    </submittedName>
</protein>
<dbReference type="GO" id="GO:0016740">
    <property type="term" value="F:transferase activity"/>
    <property type="evidence" value="ECO:0007669"/>
    <property type="project" value="UniProtKB-KW"/>
</dbReference>
<evidence type="ECO:0000313" key="1">
    <source>
        <dbReference type="EMBL" id="RAV14468.1"/>
    </source>
</evidence>
<comment type="caution">
    <text evidence="1">The sequence shown here is derived from an EMBL/GenBank/DDBJ whole genome shotgun (WGS) entry which is preliminary data.</text>
</comment>
<sequence>MEGEQMKLAEEKGNVPDIDRTFLASVLKRLVGDSGATADNWSIRSIGKGTRNFVTEGIYRVEGFASADAGIIPWSIIVKIVRPDDERQDPAHYNYWRREALAYRSGLLARLPAGLRAPICYAVEEREDGSIRLWLEDIRGNQDEAWDDGQFAYAAGELGRLQGHFLQKESLADETWLNRAWLRSWVSQCRRFQPWTPGKTAAGFYTDNRIEHLAERFNLANGLFDEWVSALERLPRTLAHQDFYQDNLLILHDAAGRKELVAIDWQFASVSGVGEDLGRFYGLTVSRGNIPFERLEELRLLLLEAYIEGMRASGWSGDERMIRLGFLASFAIRSVWEVPKLLSKIAETEEKPERESAETEKLIQVAAMQMELVEDVEGLRRSLDETSAG</sequence>
<keyword evidence="2" id="KW-1185">Reference proteome</keyword>
<dbReference type="SUPFAM" id="SSF56112">
    <property type="entry name" value="Protein kinase-like (PK-like)"/>
    <property type="match status" value="1"/>
</dbReference>
<name>A0A329M3Z9_9BACL</name>
<keyword evidence="1" id="KW-0808">Transferase</keyword>
<dbReference type="Proteomes" id="UP000250369">
    <property type="component" value="Unassembled WGS sequence"/>
</dbReference>
<reference evidence="1 2" key="1">
    <citation type="journal article" date="2009" name="Int. J. Syst. Evol. Microbiol.">
        <title>Paenibacillus contaminans sp. nov., isolated from a contaminated laboratory plate.</title>
        <authorList>
            <person name="Chou J.H."/>
            <person name="Lee J.H."/>
            <person name="Lin M.C."/>
            <person name="Chang P.S."/>
            <person name="Arun A.B."/>
            <person name="Young C.C."/>
            <person name="Chen W.M."/>
        </authorList>
    </citation>
    <scope>NUCLEOTIDE SEQUENCE [LARGE SCALE GENOMIC DNA]</scope>
    <source>
        <strain evidence="1 2">CKOBP-6</strain>
    </source>
</reference>
<dbReference type="Gene3D" id="3.90.1200.10">
    <property type="match status" value="1"/>
</dbReference>
<accession>A0A329M3Z9</accession>
<dbReference type="InterPro" id="IPR011009">
    <property type="entry name" value="Kinase-like_dom_sf"/>
</dbReference>
<dbReference type="EMBL" id="QMFB01000026">
    <property type="protein sequence ID" value="RAV14468.1"/>
    <property type="molecule type" value="Genomic_DNA"/>
</dbReference>